<dbReference type="InterPro" id="IPR000651">
    <property type="entry name" value="Ras-like_Gua-exchang_fac_N"/>
</dbReference>
<evidence type="ECO:0000256" key="5">
    <source>
        <dbReference type="SAM" id="MobiDB-lite"/>
    </source>
</evidence>
<dbReference type="InterPro" id="IPR057827">
    <property type="entry name" value="WW_fungi"/>
</dbReference>
<evidence type="ECO:0000256" key="3">
    <source>
        <dbReference type="PROSITE-ProRule" id="PRU00168"/>
    </source>
</evidence>
<feature type="domain" description="SH3" evidence="6">
    <location>
        <begin position="80"/>
        <end position="139"/>
    </location>
</feature>
<dbReference type="InterPro" id="IPR036964">
    <property type="entry name" value="RASGEF_cat_dom_sf"/>
</dbReference>
<feature type="region of interest" description="Disordered" evidence="5">
    <location>
        <begin position="1"/>
        <end position="78"/>
    </location>
</feature>
<dbReference type="CDD" id="cd00155">
    <property type="entry name" value="RasGEF"/>
    <property type="match status" value="1"/>
</dbReference>
<dbReference type="PANTHER" id="PTHR23113:SF368">
    <property type="entry name" value="CELL DIVISION CONTROL PROTEIN 25"/>
    <property type="match status" value="1"/>
</dbReference>
<dbReference type="InterPro" id="IPR036020">
    <property type="entry name" value="WW_dom_sf"/>
</dbReference>
<evidence type="ECO:0008006" key="11">
    <source>
        <dbReference type="Google" id="ProtNLM"/>
    </source>
</evidence>
<dbReference type="PROSITE" id="PS50002">
    <property type="entry name" value="SH3"/>
    <property type="match status" value="1"/>
</dbReference>
<dbReference type="SMART" id="SM00147">
    <property type="entry name" value="RasGEF"/>
    <property type="match status" value="1"/>
</dbReference>
<dbReference type="InterPro" id="IPR001202">
    <property type="entry name" value="WW_dom"/>
</dbReference>
<dbReference type="Pfam" id="PF14604">
    <property type="entry name" value="SH3_9"/>
    <property type="match status" value="1"/>
</dbReference>
<dbReference type="InterPro" id="IPR036028">
    <property type="entry name" value="SH3-like_dom_sf"/>
</dbReference>
<proteinExistence type="predicted"/>
<feature type="compositionally biased region" description="Polar residues" evidence="5">
    <location>
        <begin position="48"/>
        <end position="66"/>
    </location>
</feature>
<dbReference type="GO" id="GO:0005886">
    <property type="term" value="C:plasma membrane"/>
    <property type="evidence" value="ECO:0007669"/>
    <property type="project" value="TreeGrafter"/>
</dbReference>
<feature type="domain" description="N-terminal Ras-GEF" evidence="8">
    <location>
        <begin position="842"/>
        <end position="975"/>
    </location>
</feature>
<dbReference type="PANTHER" id="PTHR23113">
    <property type="entry name" value="GUANINE NUCLEOTIDE EXCHANGE FACTOR"/>
    <property type="match status" value="1"/>
</dbReference>
<dbReference type="SUPFAM" id="SSF51045">
    <property type="entry name" value="WW domain"/>
    <property type="match status" value="1"/>
</dbReference>
<evidence type="ECO:0000313" key="9">
    <source>
        <dbReference type="EMBL" id="KAG0265264.1"/>
    </source>
</evidence>
<reference evidence="9" key="1">
    <citation type="journal article" date="2020" name="Fungal Divers.">
        <title>Resolving the Mortierellaceae phylogeny through synthesis of multi-gene phylogenetics and phylogenomics.</title>
        <authorList>
            <person name="Vandepol N."/>
            <person name="Liber J."/>
            <person name="Desiro A."/>
            <person name="Na H."/>
            <person name="Kennedy M."/>
            <person name="Barry K."/>
            <person name="Grigoriev I.V."/>
            <person name="Miller A.N."/>
            <person name="O'Donnell K."/>
            <person name="Stajich J.E."/>
            <person name="Bonito G."/>
        </authorList>
    </citation>
    <scope>NUCLEOTIDE SEQUENCE</scope>
    <source>
        <strain evidence="9">KOD948</strain>
    </source>
</reference>
<keyword evidence="1 4" id="KW-0728">SH3 domain</keyword>
<name>A0A9P6QF82_9FUNG</name>
<dbReference type="AlphaFoldDB" id="A0A9P6QF82"/>
<dbReference type="Pfam" id="PF00617">
    <property type="entry name" value="RasGEF"/>
    <property type="match status" value="1"/>
</dbReference>
<feature type="compositionally biased region" description="Low complexity" evidence="5">
    <location>
        <begin position="1"/>
        <end position="47"/>
    </location>
</feature>
<dbReference type="SUPFAM" id="SSF48366">
    <property type="entry name" value="Ras GEF"/>
    <property type="match status" value="1"/>
</dbReference>
<dbReference type="Gene3D" id="1.10.840.10">
    <property type="entry name" value="Ras guanine-nucleotide exchange factors catalytic domain"/>
    <property type="match status" value="1"/>
</dbReference>
<dbReference type="Gene3D" id="1.20.870.10">
    <property type="entry name" value="Son of sevenless (SoS) protein Chain: S domain 1"/>
    <property type="match status" value="1"/>
</dbReference>
<evidence type="ECO:0000256" key="4">
    <source>
        <dbReference type="PROSITE-ProRule" id="PRU00192"/>
    </source>
</evidence>
<feature type="compositionally biased region" description="Low complexity" evidence="5">
    <location>
        <begin position="225"/>
        <end position="253"/>
    </location>
</feature>
<dbReference type="InterPro" id="IPR001452">
    <property type="entry name" value="SH3_domain"/>
</dbReference>
<dbReference type="InterPro" id="IPR019804">
    <property type="entry name" value="Ras_G-nucl-exch_fac_CS"/>
</dbReference>
<feature type="compositionally biased region" description="Polar residues" evidence="5">
    <location>
        <begin position="212"/>
        <end position="224"/>
    </location>
</feature>
<dbReference type="SUPFAM" id="SSF50044">
    <property type="entry name" value="SH3-domain"/>
    <property type="match status" value="1"/>
</dbReference>
<accession>A0A9P6QF82</accession>
<dbReference type="PROSITE" id="PS00720">
    <property type="entry name" value="RASGEF"/>
    <property type="match status" value="1"/>
</dbReference>
<feature type="region of interest" description="Disordered" evidence="5">
    <location>
        <begin position="677"/>
        <end position="804"/>
    </location>
</feature>
<sequence length="1247" mass="138399">MDPSLELHSQTQLLSQEEQLQQEQQFQHHLQYHQQQQPYQRQSLPTQDPSTPAPQLNNGFNSNGEHTVNDHADNDEDDTEPFIVVRALYPFHSEDPTSLSFQKDELIQVLTQLESGWWYGYRHGDRGWFPSNYVEQVTQEELETGSEGASEDEAAHDDLWLPQTTPEGQVYYFNTRTGDSSWTIAAPTAPETDSVDEEDSAPKAHHGDHPTDSANLDSKFPQNDTTTWMASSAASAQSSSETTTDETNATSAAERLDQDPRGLFSRTTTGAGHEHTDTESQGWSTRPSSWQTSAIPTRTGSPVLSGLDTALNGLRKPSASIVPPLDLGPSPALPPLPAISNPFDPEPTWESLADHTTGALQNLLHSAENGYKAYYQIQATQVVEAIRLMLYASGTVDKDSSPIRMHRGLKVHHRQIMAALSKLVLSAKMASGVWPAEGAVTKMLADTNDVAQAVHQFIFTAQTAGVTVHEVDAKLVVDPENMFESKSAKGLSRAVSNVSRASRASSDVSDHASRIPHGSAGLVNQLDYYSKSSCKALGVLSLQLRKAVEGSLGTIQQTPSSRLSLGPSILNSAQSSQLVNQCHQTISQLGSLLNLVGDFYTLTLNEYPTIQDIVFIDVRNSKQILYNNVAALVMAIQLATDPMVQTTVLEMASEATVTTEKSTLDLVAFTRTLAMEREQAEKLPRPQGKHDSNSMATLAPPSSHLGQQRQSEIDVYFQEQDSDLDGESARNSRNRSNSQVSSFSSTSSASNISAPTTPGTEYTGRSQPNAYPFPSHSHASDRPLSPPPVPTTPTGTSQKQDARGEKLKKMLGDDAPAPKPKPTEQPWYLGHDYSQADISFNMEGHVRGGTLPALVERLTLHDGLDPNFVATFLLTYRSFATTEQVFALLFRRFTITPPMGLDQSELEQWTEMKLTPIRLRVFNIIKSWLENYYLEDEAEDRQMLPKIKEFSESSLMRDTMSFAAVQLIRLVEKRESSDGAFRKMVLNLTTQAPQPITPRNLKRIKFMDLDPLEMARQLTIMEAGYYNKIKPVECLAKAWMSEDPELAAKAVNIKKMIETSNLYANWIDEIVLSEKEVKKRAAIIKHLVAVAEKLRQLNNFSLLSATTAALSQSPIHRLRRTWELVPSKTMNSLTLLQALTSSAKNWADYRAELHSVNPPCVPFVGVYLTDLVMIQDGNPDFLRKTDNHINFYKRVSTAEVIREIQQYQSVPYCLTIVPEIQAFIRRGLDNTKSVAELYDMSLALEPR</sequence>
<dbReference type="GO" id="GO:0005085">
    <property type="term" value="F:guanyl-nucleotide exchange factor activity"/>
    <property type="evidence" value="ECO:0007669"/>
    <property type="project" value="UniProtKB-KW"/>
</dbReference>
<dbReference type="SMART" id="SM00326">
    <property type="entry name" value="SH3"/>
    <property type="match status" value="1"/>
</dbReference>
<evidence type="ECO:0000259" key="8">
    <source>
        <dbReference type="PROSITE" id="PS50212"/>
    </source>
</evidence>
<dbReference type="Gene3D" id="2.30.30.40">
    <property type="entry name" value="SH3 Domains"/>
    <property type="match status" value="1"/>
</dbReference>
<dbReference type="GO" id="GO:0007265">
    <property type="term" value="P:Ras protein signal transduction"/>
    <property type="evidence" value="ECO:0007669"/>
    <property type="project" value="TreeGrafter"/>
</dbReference>
<dbReference type="Pfam" id="PF23518">
    <property type="entry name" value="WW_2"/>
    <property type="match status" value="1"/>
</dbReference>
<feature type="compositionally biased region" description="Low complexity" evidence="5">
    <location>
        <begin position="729"/>
        <end position="754"/>
    </location>
</feature>
<dbReference type="EMBL" id="JAAAJA010000035">
    <property type="protein sequence ID" value="KAG0265264.1"/>
    <property type="molecule type" value="Genomic_DNA"/>
</dbReference>
<dbReference type="Pfam" id="PF00618">
    <property type="entry name" value="RasGEF_N"/>
    <property type="match status" value="1"/>
</dbReference>
<dbReference type="InterPro" id="IPR023578">
    <property type="entry name" value="Ras_GEF_dom_sf"/>
</dbReference>
<dbReference type="OrthoDB" id="546434at2759"/>
<dbReference type="PROSITE" id="PS50009">
    <property type="entry name" value="RASGEF_CAT"/>
    <property type="match status" value="1"/>
</dbReference>
<evidence type="ECO:0000256" key="2">
    <source>
        <dbReference type="ARBA" id="ARBA00022658"/>
    </source>
</evidence>
<evidence type="ECO:0000259" key="6">
    <source>
        <dbReference type="PROSITE" id="PS50002"/>
    </source>
</evidence>
<dbReference type="Proteomes" id="UP000726737">
    <property type="component" value="Unassembled WGS sequence"/>
</dbReference>
<gene>
    <name evidence="9" type="ORF">BG011_005135</name>
</gene>
<dbReference type="CDD" id="cd06224">
    <property type="entry name" value="REM"/>
    <property type="match status" value="1"/>
</dbReference>
<dbReference type="InterPro" id="IPR008937">
    <property type="entry name" value="Ras-like_GEF"/>
</dbReference>
<keyword evidence="2 3" id="KW-0344">Guanine-nucleotide releasing factor</keyword>
<dbReference type="PROSITE" id="PS50212">
    <property type="entry name" value="RASGEF_NTER"/>
    <property type="match status" value="1"/>
</dbReference>
<feature type="region of interest" description="Disordered" evidence="5">
    <location>
        <begin position="181"/>
        <end position="301"/>
    </location>
</feature>
<dbReference type="Pfam" id="PF25006">
    <property type="entry name" value="DUF7783"/>
    <property type="match status" value="1"/>
</dbReference>
<dbReference type="SMART" id="SM00229">
    <property type="entry name" value="RasGEFN"/>
    <property type="match status" value="1"/>
</dbReference>
<dbReference type="CDD" id="cd00201">
    <property type="entry name" value="WW"/>
    <property type="match status" value="1"/>
</dbReference>
<evidence type="ECO:0000313" key="10">
    <source>
        <dbReference type="Proteomes" id="UP000726737"/>
    </source>
</evidence>
<evidence type="ECO:0000259" key="7">
    <source>
        <dbReference type="PROSITE" id="PS50009"/>
    </source>
</evidence>
<feature type="compositionally biased region" description="Basic and acidic residues" evidence="5">
    <location>
        <begin position="677"/>
        <end position="692"/>
    </location>
</feature>
<feature type="domain" description="Ras-GEF" evidence="7">
    <location>
        <begin position="1010"/>
        <end position="1247"/>
    </location>
</feature>
<dbReference type="PRINTS" id="PR00452">
    <property type="entry name" value="SH3DOMAIN"/>
</dbReference>
<dbReference type="InterPro" id="IPR001895">
    <property type="entry name" value="RASGEF_cat_dom"/>
</dbReference>
<dbReference type="InterPro" id="IPR056685">
    <property type="entry name" value="DUF7783"/>
</dbReference>
<feature type="compositionally biased region" description="Polar residues" evidence="5">
    <location>
        <begin position="755"/>
        <end position="769"/>
    </location>
</feature>
<comment type="caution">
    <text evidence="9">The sequence shown here is derived from an EMBL/GenBank/DDBJ whole genome shotgun (WGS) entry which is preliminary data.</text>
</comment>
<feature type="compositionally biased region" description="Basic and acidic residues" evidence="5">
    <location>
        <begin position="200"/>
        <end position="211"/>
    </location>
</feature>
<keyword evidence="10" id="KW-1185">Reference proteome</keyword>
<evidence type="ECO:0000256" key="1">
    <source>
        <dbReference type="ARBA" id="ARBA00022443"/>
    </source>
</evidence>
<organism evidence="9 10">
    <name type="scientific">Mortierella polycephala</name>
    <dbReference type="NCBI Taxonomy" id="41804"/>
    <lineage>
        <taxon>Eukaryota</taxon>
        <taxon>Fungi</taxon>
        <taxon>Fungi incertae sedis</taxon>
        <taxon>Mucoromycota</taxon>
        <taxon>Mortierellomycotina</taxon>
        <taxon>Mortierellomycetes</taxon>
        <taxon>Mortierellales</taxon>
        <taxon>Mortierellaceae</taxon>
        <taxon>Mortierella</taxon>
    </lineage>
</organism>
<dbReference type="Gene3D" id="2.20.70.10">
    <property type="match status" value="1"/>
</dbReference>
<feature type="compositionally biased region" description="Polar residues" evidence="5">
    <location>
        <begin position="279"/>
        <end position="301"/>
    </location>
</feature>
<protein>
    <recommendedName>
        <fullName evidence="11">Ras GEF</fullName>
    </recommendedName>
</protein>
<dbReference type="CDD" id="cd11883">
    <property type="entry name" value="SH3_Sdc25"/>
    <property type="match status" value="1"/>
</dbReference>